<accession>A0ABD1JAW9</accession>
<reference evidence="7 8" key="1">
    <citation type="submission" date="2024-09" db="EMBL/GenBank/DDBJ databases">
        <title>A chromosome-level genome assembly of Gray's grenadier anchovy, Coilia grayii.</title>
        <authorList>
            <person name="Fu Z."/>
        </authorList>
    </citation>
    <scope>NUCLEOTIDE SEQUENCE [LARGE SCALE GENOMIC DNA]</scope>
    <source>
        <strain evidence="7">G4</strain>
        <tissue evidence="7">Muscle</tissue>
    </source>
</reference>
<dbReference type="SMART" id="SM01394">
    <property type="entry name" value="S_100"/>
    <property type="match status" value="1"/>
</dbReference>
<keyword evidence="8" id="KW-1185">Reference proteome</keyword>
<gene>
    <name evidence="7" type="ORF">ACEWY4_019727</name>
</gene>
<evidence type="ECO:0000256" key="5">
    <source>
        <dbReference type="RuleBase" id="RU361184"/>
    </source>
</evidence>
<dbReference type="SUPFAM" id="SSF47473">
    <property type="entry name" value="EF-hand"/>
    <property type="match status" value="1"/>
</dbReference>
<dbReference type="CDD" id="cd00213">
    <property type="entry name" value="S-100"/>
    <property type="match status" value="1"/>
</dbReference>
<comment type="similarity">
    <text evidence="1 5">Belongs to the S-100 family.</text>
</comment>
<dbReference type="InterPro" id="IPR001751">
    <property type="entry name" value="S100/CaBP7/8-like_CS"/>
</dbReference>
<dbReference type="PROSITE" id="PS50222">
    <property type="entry name" value="EF_HAND_2"/>
    <property type="match status" value="1"/>
</dbReference>
<dbReference type="InterPro" id="IPR002048">
    <property type="entry name" value="EF_hand_dom"/>
</dbReference>
<dbReference type="SMART" id="SM00054">
    <property type="entry name" value="EFh"/>
    <property type="match status" value="1"/>
</dbReference>
<comment type="caution">
    <text evidence="7">The sequence shown here is derived from an EMBL/GenBank/DDBJ whole genome shotgun (WGS) entry which is preliminary data.</text>
</comment>
<organism evidence="7 8">
    <name type="scientific">Coilia grayii</name>
    <name type="common">Gray's grenadier anchovy</name>
    <dbReference type="NCBI Taxonomy" id="363190"/>
    <lineage>
        <taxon>Eukaryota</taxon>
        <taxon>Metazoa</taxon>
        <taxon>Chordata</taxon>
        <taxon>Craniata</taxon>
        <taxon>Vertebrata</taxon>
        <taxon>Euteleostomi</taxon>
        <taxon>Actinopterygii</taxon>
        <taxon>Neopterygii</taxon>
        <taxon>Teleostei</taxon>
        <taxon>Clupei</taxon>
        <taxon>Clupeiformes</taxon>
        <taxon>Clupeoidei</taxon>
        <taxon>Engraulidae</taxon>
        <taxon>Coilinae</taxon>
        <taxon>Coilia</taxon>
    </lineage>
</organism>
<protein>
    <recommendedName>
        <fullName evidence="5">Protein S100</fullName>
    </recommendedName>
    <alternativeName>
        <fullName evidence="5">S100 calcium-binding protein</fullName>
    </alternativeName>
</protein>
<evidence type="ECO:0000256" key="3">
    <source>
        <dbReference type="ARBA" id="ARBA00022737"/>
    </source>
</evidence>
<dbReference type="Pfam" id="PF00036">
    <property type="entry name" value="EF-hand_1"/>
    <property type="match status" value="1"/>
</dbReference>
<feature type="domain" description="EF-hand" evidence="6">
    <location>
        <begin position="74"/>
        <end position="109"/>
    </location>
</feature>
<proteinExistence type="inferred from homology"/>
<evidence type="ECO:0000256" key="4">
    <source>
        <dbReference type="ARBA" id="ARBA00022837"/>
    </source>
</evidence>
<evidence type="ECO:0000256" key="1">
    <source>
        <dbReference type="ARBA" id="ARBA00007323"/>
    </source>
</evidence>
<dbReference type="PANTHER" id="PTHR11639">
    <property type="entry name" value="S100 CALCIUM-BINDING PROTEIN"/>
    <property type="match status" value="1"/>
</dbReference>
<dbReference type="Pfam" id="PF01023">
    <property type="entry name" value="S_100"/>
    <property type="match status" value="1"/>
</dbReference>
<dbReference type="InterPro" id="IPR013787">
    <property type="entry name" value="S100_Ca-bd_sub"/>
</dbReference>
<sequence length="115" mass="12453">MLDSDSLLSNGTICILVPRDQPFCLIMSLMAAMATIITVFEEHAGKDGDASTLSNAEVKGLLCKEFGAKMETAKDKQAAEKMFQELDGNKDGKVDFTEFVTLVAAFTAIIKESLK</sequence>
<keyword evidence="3" id="KW-0677">Repeat</keyword>
<dbReference type="Proteomes" id="UP001591681">
    <property type="component" value="Unassembled WGS sequence"/>
</dbReference>
<name>A0ABD1JAW9_9TELE</name>
<dbReference type="PANTHER" id="PTHR11639:SF134">
    <property type="entry name" value="PROTEIN S100-A1-RELATED"/>
    <property type="match status" value="1"/>
</dbReference>
<dbReference type="PROSITE" id="PS00303">
    <property type="entry name" value="S100_CABP"/>
    <property type="match status" value="1"/>
</dbReference>
<dbReference type="Gene3D" id="1.10.238.10">
    <property type="entry name" value="EF-hand"/>
    <property type="match status" value="1"/>
</dbReference>
<evidence type="ECO:0000259" key="6">
    <source>
        <dbReference type="PROSITE" id="PS50222"/>
    </source>
</evidence>
<keyword evidence="4 5" id="KW-0106">Calcium</keyword>
<dbReference type="InterPro" id="IPR018247">
    <property type="entry name" value="EF_Hand_1_Ca_BS"/>
</dbReference>
<dbReference type="InterPro" id="IPR011992">
    <property type="entry name" value="EF-hand-dom_pair"/>
</dbReference>
<dbReference type="InterPro" id="IPR034325">
    <property type="entry name" value="S-100_dom"/>
</dbReference>
<evidence type="ECO:0000256" key="2">
    <source>
        <dbReference type="ARBA" id="ARBA00022723"/>
    </source>
</evidence>
<keyword evidence="2 5" id="KW-0479">Metal-binding</keyword>
<evidence type="ECO:0000313" key="8">
    <source>
        <dbReference type="Proteomes" id="UP001591681"/>
    </source>
</evidence>
<dbReference type="GO" id="GO:0046872">
    <property type="term" value="F:metal ion binding"/>
    <property type="evidence" value="ECO:0007669"/>
    <property type="project" value="UniProtKB-KW"/>
</dbReference>
<dbReference type="PROSITE" id="PS00018">
    <property type="entry name" value="EF_HAND_1"/>
    <property type="match status" value="1"/>
</dbReference>
<evidence type="ECO:0000313" key="7">
    <source>
        <dbReference type="EMBL" id="KAL2084209.1"/>
    </source>
</evidence>
<dbReference type="EMBL" id="JBHFQA010000017">
    <property type="protein sequence ID" value="KAL2084209.1"/>
    <property type="molecule type" value="Genomic_DNA"/>
</dbReference>
<dbReference type="AlphaFoldDB" id="A0ABD1JAW9"/>